<sequence length="200" mass="21709">MTRSLPLITLVALLAGCATQAPGPNGTRHVGDWKNQQTTLDELDTWKLAGKVGLRAPDTHQSANLDWTQQASHYRLLLTGPFGAGRTVLDGQPGQVTLTNGDGEFSAPTPEALMQERLGWSLPVSSLDHWIKARPAPGSESHIERDDLGFPATLSQAGWVITYKRWTLVDGLWLPGRITMTQGDIRAVLVVTNWQPGASP</sequence>
<evidence type="ECO:0000256" key="8">
    <source>
        <dbReference type="ARBA" id="ARBA00023136"/>
    </source>
</evidence>
<evidence type="ECO:0000256" key="4">
    <source>
        <dbReference type="ARBA" id="ARBA00016202"/>
    </source>
</evidence>
<evidence type="ECO:0000256" key="3">
    <source>
        <dbReference type="ARBA" id="ARBA00011245"/>
    </source>
</evidence>
<dbReference type="EMBL" id="JAPIVE010000001">
    <property type="protein sequence ID" value="MCX2523826.1"/>
    <property type="molecule type" value="Genomic_DNA"/>
</dbReference>
<evidence type="ECO:0000256" key="1">
    <source>
        <dbReference type="ARBA" id="ARBA00004459"/>
    </source>
</evidence>
<comment type="subcellular location">
    <subcellularLocation>
        <location evidence="1 13">Cell outer membrane</location>
        <topology evidence="1 13">Lipid-anchor</topology>
    </subcellularLocation>
</comment>
<dbReference type="GO" id="GO:0009279">
    <property type="term" value="C:cell outer membrane"/>
    <property type="evidence" value="ECO:0007669"/>
    <property type="project" value="UniProtKB-SubCell"/>
</dbReference>
<dbReference type="GO" id="GO:0044874">
    <property type="term" value="P:lipoprotein localization to outer membrane"/>
    <property type="evidence" value="ECO:0007669"/>
    <property type="project" value="UniProtKB-UniRule"/>
</dbReference>
<dbReference type="GO" id="GO:0015031">
    <property type="term" value="P:protein transport"/>
    <property type="evidence" value="ECO:0007669"/>
    <property type="project" value="UniProtKB-KW"/>
</dbReference>
<keyword evidence="9 13" id="KW-0564">Palmitate</keyword>
<evidence type="ECO:0000256" key="13">
    <source>
        <dbReference type="HAMAP-Rule" id="MF_00233"/>
    </source>
</evidence>
<comment type="caution">
    <text evidence="15">The sequence shown here is derived from an EMBL/GenBank/DDBJ whole genome shotgun (WGS) entry which is preliminary data.</text>
</comment>
<dbReference type="AlphaFoldDB" id="A0AA41ZKQ3"/>
<evidence type="ECO:0000256" key="11">
    <source>
        <dbReference type="ARBA" id="ARBA00023237"/>
    </source>
</evidence>
<keyword evidence="7 13" id="KW-0653">Protein transport</keyword>
<accession>A0AA41ZKQ3</accession>
<protein>
    <recommendedName>
        <fullName evidence="4 13">Outer-membrane lipoprotein LolB</fullName>
    </recommendedName>
</protein>
<name>A0AA41ZKQ3_9GAMM</name>
<evidence type="ECO:0000256" key="10">
    <source>
        <dbReference type="ARBA" id="ARBA00023186"/>
    </source>
</evidence>
<evidence type="ECO:0000313" key="15">
    <source>
        <dbReference type="EMBL" id="MCX2523826.1"/>
    </source>
</evidence>
<organism evidence="15 16">
    <name type="scientific">Larsenimonas rhizosphaerae</name>
    <dbReference type="NCBI Taxonomy" id="2944682"/>
    <lineage>
        <taxon>Bacteria</taxon>
        <taxon>Pseudomonadati</taxon>
        <taxon>Pseudomonadota</taxon>
        <taxon>Gammaproteobacteria</taxon>
        <taxon>Oceanospirillales</taxon>
        <taxon>Halomonadaceae</taxon>
        <taxon>Larsenimonas</taxon>
    </lineage>
</organism>
<dbReference type="InterPro" id="IPR029046">
    <property type="entry name" value="LolA/LolB/LppX"/>
</dbReference>
<comment type="similarity">
    <text evidence="2 13">Belongs to the LolB family.</text>
</comment>
<keyword evidence="8 13" id="KW-0472">Membrane</keyword>
<keyword evidence="16" id="KW-1185">Reference proteome</keyword>
<dbReference type="RefSeq" id="WP_265895850.1">
    <property type="nucleotide sequence ID" value="NZ_JAPIVE010000001.1"/>
</dbReference>
<reference evidence="15" key="1">
    <citation type="submission" date="2022-11" db="EMBL/GenBank/DDBJ databases">
        <title>Larsenimonas rhizosphaerae sp. nov., isolated from a tidal mudflat.</title>
        <authorList>
            <person name="Lee S.D."/>
            <person name="Kim I.S."/>
        </authorList>
    </citation>
    <scope>NUCLEOTIDE SEQUENCE</scope>
    <source>
        <strain evidence="15">GH2-1</strain>
    </source>
</reference>
<comment type="subunit">
    <text evidence="3 13">Monomer.</text>
</comment>
<evidence type="ECO:0000256" key="9">
    <source>
        <dbReference type="ARBA" id="ARBA00023139"/>
    </source>
</evidence>
<keyword evidence="5 13" id="KW-0813">Transport</keyword>
<dbReference type="PROSITE" id="PS51257">
    <property type="entry name" value="PROKAR_LIPOPROTEIN"/>
    <property type="match status" value="1"/>
</dbReference>
<dbReference type="CDD" id="cd16326">
    <property type="entry name" value="LolB"/>
    <property type="match status" value="1"/>
</dbReference>
<gene>
    <name evidence="13 15" type="primary">lolB</name>
    <name evidence="15" type="ORF">OQ287_06200</name>
</gene>
<dbReference type="InterPro" id="IPR004565">
    <property type="entry name" value="OM_lipoprot_LolB"/>
</dbReference>
<dbReference type="HAMAP" id="MF_00233">
    <property type="entry name" value="LolB"/>
    <property type="match status" value="1"/>
</dbReference>
<dbReference type="Proteomes" id="UP001165678">
    <property type="component" value="Unassembled WGS sequence"/>
</dbReference>
<feature type="signal peptide" evidence="14">
    <location>
        <begin position="1"/>
        <end position="20"/>
    </location>
</feature>
<dbReference type="Pfam" id="PF03550">
    <property type="entry name" value="LolB"/>
    <property type="match status" value="1"/>
</dbReference>
<dbReference type="SUPFAM" id="SSF89392">
    <property type="entry name" value="Prokaryotic lipoproteins and lipoprotein localization factors"/>
    <property type="match status" value="1"/>
</dbReference>
<dbReference type="Gene3D" id="2.50.20.10">
    <property type="entry name" value="Lipoprotein localisation LolA/LolB/LppX"/>
    <property type="match status" value="1"/>
</dbReference>
<keyword evidence="11 13" id="KW-0998">Cell outer membrane</keyword>
<evidence type="ECO:0000256" key="6">
    <source>
        <dbReference type="ARBA" id="ARBA00022729"/>
    </source>
</evidence>
<evidence type="ECO:0000256" key="7">
    <source>
        <dbReference type="ARBA" id="ARBA00022927"/>
    </source>
</evidence>
<evidence type="ECO:0000256" key="2">
    <source>
        <dbReference type="ARBA" id="ARBA00009696"/>
    </source>
</evidence>
<feature type="chain" id="PRO_5041404672" description="Outer-membrane lipoprotein LolB" evidence="14">
    <location>
        <begin position="21"/>
        <end position="200"/>
    </location>
</feature>
<evidence type="ECO:0000256" key="12">
    <source>
        <dbReference type="ARBA" id="ARBA00023288"/>
    </source>
</evidence>
<proteinExistence type="inferred from homology"/>
<evidence type="ECO:0000256" key="5">
    <source>
        <dbReference type="ARBA" id="ARBA00022448"/>
    </source>
</evidence>
<comment type="function">
    <text evidence="13">Plays a critical role in the incorporation of lipoproteins in the outer membrane after they are released by the LolA protein.</text>
</comment>
<keyword evidence="10 13" id="KW-0143">Chaperone</keyword>
<keyword evidence="6 13" id="KW-0732">Signal</keyword>
<keyword evidence="12 13" id="KW-0449">Lipoprotein</keyword>
<evidence type="ECO:0000256" key="14">
    <source>
        <dbReference type="SAM" id="SignalP"/>
    </source>
</evidence>
<evidence type="ECO:0000313" key="16">
    <source>
        <dbReference type="Proteomes" id="UP001165678"/>
    </source>
</evidence>
<dbReference type="NCBIfam" id="TIGR00548">
    <property type="entry name" value="lolB"/>
    <property type="match status" value="1"/>
</dbReference>